<reference evidence="2" key="1">
    <citation type="journal article" date="2020" name="mSystems">
        <title>Genome- and Community-Level Interaction Insights into Carbon Utilization and Element Cycling Functions of Hydrothermarchaeota in Hydrothermal Sediment.</title>
        <authorList>
            <person name="Zhou Z."/>
            <person name="Liu Y."/>
            <person name="Xu W."/>
            <person name="Pan J."/>
            <person name="Luo Z.H."/>
            <person name="Li M."/>
        </authorList>
    </citation>
    <scope>NUCLEOTIDE SEQUENCE [LARGE SCALE GENOMIC DNA]</scope>
    <source>
        <strain evidence="2">HyVt-323</strain>
    </source>
</reference>
<protein>
    <recommendedName>
        <fullName evidence="1">Exonuclease domain-containing protein</fullName>
    </recommendedName>
</protein>
<dbReference type="EMBL" id="DRFN01000049">
    <property type="protein sequence ID" value="HDZ53342.1"/>
    <property type="molecule type" value="Genomic_DNA"/>
</dbReference>
<dbReference type="Proteomes" id="UP000885704">
    <property type="component" value="Unassembled WGS sequence"/>
</dbReference>
<evidence type="ECO:0000313" key="2">
    <source>
        <dbReference type="EMBL" id="HDZ53342.1"/>
    </source>
</evidence>
<dbReference type="Pfam" id="PF00929">
    <property type="entry name" value="RNase_T"/>
    <property type="match status" value="1"/>
</dbReference>
<evidence type="ECO:0000259" key="1">
    <source>
        <dbReference type="SMART" id="SM00479"/>
    </source>
</evidence>
<gene>
    <name evidence="2" type="ORF">ENH63_16560</name>
</gene>
<dbReference type="InterPro" id="IPR012337">
    <property type="entry name" value="RNaseH-like_sf"/>
</dbReference>
<dbReference type="SUPFAM" id="SSF53098">
    <property type="entry name" value="Ribonuclease H-like"/>
    <property type="match status" value="1"/>
</dbReference>
<dbReference type="SMART" id="SM00479">
    <property type="entry name" value="EXOIII"/>
    <property type="match status" value="1"/>
</dbReference>
<organism evidence="2">
    <name type="scientific">Sulfitobacter litoralis</name>
    <dbReference type="NCBI Taxonomy" id="335975"/>
    <lineage>
        <taxon>Bacteria</taxon>
        <taxon>Pseudomonadati</taxon>
        <taxon>Pseudomonadota</taxon>
        <taxon>Alphaproteobacteria</taxon>
        <taxon>Rhodobacterales</taxon>
        <taxon>Roseobacteraceae</taxon>
        <taxon>Sulfitobacter</taxon>
    </lineage>
</organism>
<dbReference type="InterPro" id="IPR013520">
    <property type="entry name" value="Ribonucl_H"/>
</dbReference>
<feature type="domain" description="Exonuclease" evidence="1">
    <location>
        <begin position="31"/>
        <end position="196"/>
    </location>
</feature>
<name>A0A7V1FPA6_9RHOB</name>
<dbReference type="GO" id="GO:0006259">
    <property type="term" value="P:DNA metabolic process"/>
    <property type="evidence" value="ECO:0007669"/>
    <property type="project" value="UniProtKB-ARBA"/>
</dbReference>
<sequence>MVISFHLVSFRIIVQYPLSLQESFMEIRIGDLLYIDFEASSLSKDSWPIEIGMAWIEGAGVQSWSTLIRPGTSWDLNDWSARSAEVHNIPYEEVMAAPQAVHVAREVKARLEGKTPVSDNPEFEQRWMNKLLGLIDTPSPEFMDYDLIAHSACHGFPEALDRVYERLERTKTPHRAGKDAERLANGILRGLQVKREAQTHDASGPV</sequence>
<accession>A0A7V1FPA6</accession>
<dbReference type="InterPro" id="IPR036397">
    <property type="entry name" value="RNaseH_sf"/>
</dbReference>
<dbReference type="AlphaFoldDB" id="A0A7V1FPA6"/>
<dbReference type="GO" id="GO:0003676">
    <property type="term" value="F:nucleic acid binding"/>
    <property type="evidence" value="ECO:0007669"/>
    <property type="project" value="InterPro"/>
</dbReference>
<dbReference type="GO" id="GO:0004527">
    <property type="term" value="F:exonuclease activity"/>
    <property type="evidence" value="ECO:0007669"/>
    <property type="project" value="UniProtKB-ARBA"/>
</dbReference>
<comment type="caution">
    <text evidence="2">The sequence shown here is derived from an EMBL/GenBank/DDBJ whole genome shotgun (WGS) entry which is preliminary data.</text>
</comment>
<proteinExistence type="predicted"/>
<dbReference type="Gene3D" id="3.30.420.10">
    <property type="entry name" value="Ribonuclease H-like superfamily/Ribonuclease H"/>
    <property type="match status" value="1"/>
</dbReference>